<dbReference type="RefSeq" id="XP_001582304.1">
    <property type="nucleotide sequence ID" value="XM_001582254.1"/>
</dbReference>
<dbReference type="PANTHER" id="PTHR45880">
    <property type="entry name" value="RNA-BINDING MOTIF PROTEIN, X-LINKED 2"/>
    <property type="match status" value="1"/>
</dbReference>
<dbReference type="Pfam" id="PF00076">
    <property type="entry name" value="RRM_1"/>
    <property type="match status" value="1"/>
</dbReference>
<dbReference type="InterPro" id="IPR035979">
    <property type="entry name" value="RBD_domain_sf"/>
</dbReference>
<dbReference type="AlphaFoldDB" id="A2DEA0"/>
<dbReference type="eggNOG" id="KOG0118">
    <property type="taxonomic scope" value="Eukaryota"/>
</dbReference>
<keyword evidence="6" id="KW-1185">Reference proteome</keyword>
<feature type="domain" description="RRM" evidence="4">
    <location>
        <begin position="2"/>
        <end position="79"/>
    </location>
</feature>
<dbReference type="PANTHER" id="PTHR45880:SF1">
    <property type="entry name" value="RNA-BINDING MOTIF PROTEIN, X-LINKED 2"/>
    <property type="match status" value="1"/>
</dbReference>
<reference evidence="5" key="1">
    <citation type="submission" date="2006-10" db="EMBL/GenBank/DDBJ databases">
        <authorList>
            <person name="Amadeo P."/>
            <person name="Zhao Q."/>
            <person name="Wortman J."/>
            <person name="Fraser-Liggett C."/>
            <person name="Carlton J."/>
        </authorList>
    </citation>
    <scope>NUCLEOTIDE SEQUENCE</scope>
    <source>
        <strain evidence="5">G3</strain>
    </source>
</reference>
<accession>A2DEA0</accession>
<dbReference type="InterPro" id="IPR051847">
    <property type="entry name" value="RNA_proc/Spliceosome_comp"/>
</dbReference>
<feature type="compositionally biased region" description="Basic and acidic residues" evidence="3">
    <location>
        <begin position="79"/>
        <end position="110"/>
    </location>
</feature>
<dbReference type="VEuPathDB" id="TrichDB:TVAGG3_0175750"/>
<dbReference type="InterPro" id="IPR000504">
    <property type="entry name" value="RRM_dom"/>
</dbReference>
<name>A2DEA0_TRIV3</name>
<evidence type="ECO:0000256" key="2">
    <source>
        <dbReference type="PROSITE-ProRule" id="PRU00176"/>
    </source>
</evidence>
<dbReference type="GO" id="GO:0003723">
    <property type="term" value="F:RNA binding"/>
    <property type="evidence" value="ECO:0007669"/>
    <property type="project" value="UniProtKB-UniRule"/>
</dbReference>
<feature type="region of interest" description="Disordered" evidence="3">
    <location>
        <begin position="78"/>
        <end position="110"/>
    </location>
</feature>
<dbReference type="InParanoid" id="A2DEA0"/>
<keyword evidence="1 2" id="KW-0694">RNA-binding</keyword>
<dbReference type="InterPro" id="IPR012677">
    <property type="entry name" value="Nucleotide-bd_a/b_plait_sf"/>
</dbReference>
<proteinExistence type="predicted"/>
<dbReference type="Gene3D" id="3.30.70.330">
    <property type="match status" value="1"/>
</dbReference>
<evidence type="ECO:0000256" key="3">
    <source>
        <dbReference type="SAM" id="MobiDB-lite"/>
    </source>
</evidence>
<feature type="compositionally biased region" description="Basic and acidic residues" evidence="3">
    <location>
        <begin position="181"/>
        <end position="196"/>
    </location>
</feature>
<protein>
    <recommendedName>
        <fullName evidence="4">RRM domain-containing protein</fullName>
    </recommendedName>
</protein>
<dbReference type="PROSITE" id="PS50102">
    <property type="entry name" value="RRM"/>
    <property type="match status" value="1"/>
</dbReference>
<dbReference type="EMBL" id="DS113191">
    <property type="protein sequence ID" value="EAY21318.1"/>
    <property type="molecule type" value="Genomic_DNA"/>
</dbReference>
<sequence length="202" mass="23874">MYTLFVRPINHVSKEFLLSRFSEYGEVKDLYIPKDFKSGRRRTIAYVKYDDKVEASKAIEGLNGKEINGKEIYVSWSSEKQKTPDEMEAAKAQRQLERQENPKPPKYTPEEHELYLKKKHFAEGEFHEKYFTAVDYPLGVGEEYTPVFQRGLKPIGERKTFFTWQFIPEDKIQMIIEQEILRSKEGKKPTEEKTEQPEEPQV</sequence>
<feature type="region of interest" description="Disordered" evidence="3">
    <location>
        <begin position="181"/>
        <end position="202"/>
    </location>
</feature>
<dbReference type="CDD" id="cd00590">
    <property type="entry name" value="RRM_SF"/>
    <property type="match status" value="1"/>
</dbReference>
<gene>
    <name evidence="5" type="ORF">TVAG_166930</name>
</gene>
<dbReference type="KEGG" id="tva:5466866"/>
<dbReference type="SUPFAM" id="SSF54928">
    <property type="entry name" value="RNA-binding domain, RBD"/>
    <property type="match status" value="1"/>
</dbReference>
<dbReference type="VEuPathDB" id="TrichDB:TVAG_166930"/>
<reference evidence="5" key="2">
    <citation type="journal article" date="2007" name="Science">
        <title>Draft genome sequence of the sexually transmitted pathogen Trichomonas vaginalis.</title>
        <authorList>
            <person name="Carlton J.M."/>
            <person name="Hirt R.P."/>
            <person name="Silva J.C."/>
            <person name="Delcher A.L."/>
            <person name="Schatz M."/>
            <person name="Zhao Q."/>
            <person name="Wortman J.R."/>
            <person name="Bidwell S.L."/>
            <person name="Alsmark U.C.M."/>
            <person name="Besteiro S."/>
            <person name="Sicheritz-Ponten T."/>
            <person name="Noel C.J."/>
            <person name="Dacks J.B."/>
            <person name="Foster P.G."/>
            <person name="Simillion C."/>
            <person name="Van de Peer Y."/>
            <person name="Miranda-Saavedra D."/>
            <person name="Barton G.J."/>
            <person name="Westrop G.D."/>
            <person name="Mueller S."/>
            <person name="Dessi D."/>
            <person name="Fiori P.L."/>
            <person name="Ren Q."/>
            <person name="Paulsen I."/>
            <person name="Zhang H."/>
            <person name="Bastida-Corcuera F.D."/>
            <person name="Simoes-Barbosa A."/>
            <person name="Brown M.T."/>
            <person name="Hayes R.D."/>
            <person name="Mukherjee M."/>
            <person name="Okumura C.Y."/>
            <person name="Schneider R."/>
            <person name="Smith A.J."/>
            <person name="Vanacova S."/>
            <person name="Villalvazo M."/>
            <person name="Haas B.J."/>
            <person name="Pertea M."/>
            <person name="Feldblyum T.V."/>
            <person name="Utterback T.R."/>
            <person name="Shu C.L."/>
            <person name="Osoegawa K."/>
            <person name="de Jong P.J."/>
            <person name="Hrdy I."/>
            <person name="Horvathova L."/>
            <person name="Zubacova Z."/>
            <person name="Dolezal P."/>
            <person name="Malik S.B."/>
            <person name="Logsdon J.M. Jr."/>
            <person name="Henze K."/>
            <person name="Gupta A."/>
            <person name="Wang C.C."/>
            <person name="Dunne R.L."/>
            <person name="Upcroft J.A."/>
            <person name="Upcroft P."/>
            <person name="White O."/>
            <person name="Salzberg S.L."/>
            <person name="Tang P."/>
            <person name="Chiu C.-H."/>
            <person name="Lee Y.-S."/>
            <person name="Embley T.M."/>
            <person name="Coombs G.H."/>
            <person name="Mottram J.C."/>
            <person name="Tachezy J."/>
            <person name="Fraser-Liggett C.M."/>
            <person name="Johnson P.J."/>
        </authorList>
    </citation>
    <scope>NUCLEOTIDE SEQUENCE [LARGE SCALE GENOMIC DNA]</scope>
    <source>
        <strain evidence="5">G3</strain>
    </source>
</reference>
<dbReference type="SMR" id="A2DEA0"/>
<dbReference type="SMART" id="SM00360">
    <property type="entry name" value="RRM"/>
    <property type="match status" value="1"/>
</dbReference>
<evidence type="ECO:0000256" key="1">
    <source>
        <dbReference type="ARBA" id="ARBA00022884"/>
    </source>
</evidence>
<dbReference type="STRING" id="5722.A2DEA0"/>
<organism evidence="5 6">
    <name type="scientific">Trichomonas vaginalis (strain ATCC PRA-98 / G3)</name>
    <dbReference type="NCBI Taxonomy" id="412133"/>
    <lineage>
        <taxon>Eukaryota</taxon>
        <taxon>Metamonada</taxon>
        <taxon>Parabasalia</taxon>
        <taxon>Trichomonadida</taxon>
        <taxon>Trichomonadidae</taxon>
        <taxon>Trichomonas</taxon>
    </lineage>
</organism>
<dbReference type="Proteomes" id="UP000001542">
    <property type="component" value="Unassembled WGS sequence"/>
</dbReference>
<evidence type="ECO:0000313" key="5">
    <source>
        <dbReference type="EMBL" id="EAY21318.1"/>
    </source>
</evidence>
<evidence type="ECO:0000313" key="6">
    <source>
        <dbReference type="Proteomes" id="UP000001542"/>
    </source>
</evidence>
<evidence type="ECO:0000259" key="4">
    <source>
        <dbReference type="PROSITE" id="PS50102"/>
    </source>
</evidence>
<dbReference type="OrthoDB" id="439808at2759"/>